<dbReference type="GO" id="GO:0051539">
    <property type="term" value="F:4 iron, 4 sulfur cluster binding"/>
    <property type="evidence" value="ECO:0007669"/>
    <property type="project" value="UniProtKB-KW"/>
</dbReference>
<dbReference type="EC" id="1.17.99.6" evidence="10"/>
<dbReference type="InterPro" id="IPR013542">
    <property type="entry name" value="QueG_DUF1730"/>
</dbReference>
<gene>
    <name evidence="10" type="primary">queG</name>
    <name evidence="10" type="ORF">EHS13_28800</name>
</gene>
<evidence type="ECO:0000256" key="3">
    <source>
        <dbReference type="ARBA" id="ARBA00022694"/>
    </source>
</evidence>
<dbReference type="InterPro" id="IPR017896">
    <property type="entry name" value="4Fe4S_Fe-S-bd"/>
</dbReference>
<dbReference type="InterPro" id="IPR017900">
    <property type="entry name" value="4Fe4S_Fe_S_CS"/>
</dbReference>
<dbReference type="PROSITE" id="PS51379">
    <property type="entry name" value="4FE4S_FER_2"/>
    <property type="match status" value="1"/>
</dbReference>
<evidence type="ECO:0000256" key="2">
    <source>
        <dbReference type="ARBA" id="ARBA00022490"/>
    </source>
</evidence>
<keyword evidence="6 10" id="KW-0560">Oxidoreductase</keyword>
<sequence>MPQSVAQGNRPYWDQLKQEIIAAASSMGIDKIGFTTADPFLELKSILENHRAKGFESGFEEPDIAKRVYPELTLPEPKSIIAIAIAYPSKLPPNPPRSEPGAYRGIISRSSWGEDYHHVLRNRLARLEKFIHERVTDARIESMVDTGVFADRAVAERAGIGWSGKNCSVITPEFGSWVYLGEMLTNLPFSPDVPVTESCGDCTLCIDSCPTGALVGPGQLNSSLCISFVTQTKGMVSDEFKEKIGNRLYGCDTCQVVCPKNKGMNWTHQPELQPDPELVKPLLIPLLSLSNKQFLAQYGRSASSWRGKKPIQRNAIIALGNFKDESAMPILIDKLLLDPRPEIRATAAWSISKIGGEQALNAIQKGILQEQDPAALYELEKARDKLTEGKGGMDK</sequence>
<dbReference type="InterPro" id="IPR004453">
    <property type="entry name" value="QueG"/>
</dbReference>
<dbReference type="NCBIfam" id="TIGR00276">
    <property type="entry name" value="tRNA epoxyqueuosine(34) reductase QueG"/>
    <property type="match status" value="1"/>
</dbReference>
<feature type="domain" description="4Fe-4S ferredoxin-type" evidence="9">
    <location>
        <begin position="189"/>
        <end position="219"/>
    </location>
</feature>
<dbReference type="Pfam" id="PF13484">
    <property type="entry name" value="Fer4_16"/>
    <property type="match status" value="1"/>
</dbReference>
<evidence type="ECO:0000256" key="7">
    <source>
        <dbReference type="ARBA" id="ARBA00023004"/>
    </source>
</evidence>
<dbReference type="AlphaFoldDB" id="A0A6B8RTF2"/>
<evidence type="ECO:0000256" key="6">
    <source>
        <dbReference type="ARBA" id="ARBA00023002"/>
    </source>
</evidence>
<dbReference type="GO" id="GO:0052693">
    <property type="term" value="F:epoxyqueuosine reductase activity"/>
    <property type="evidence" value="ECO:0007669"/>
    <property type="project" value="UniProtKB-EC"/>
</dbReference>
<dbReference type="SUPFAM" id="SSF54862">
    <property type="entry name" value="4Fe-4S ferredoxins"/>
    <property type="match status" value="1"/>
</dbReference>
<name>A0A6B8RTF2_9BACL</name>
<dbReference type="Pfam" id="PF08331">
    <property type="entry name" value="QueG_DUF1730"/>
    <property type="match status" value="1"/>
</dbReference>
<dbReference type="SMART" id="SM00567">
    <property type="entry name" value="EZ_HEAT"/>
    <property type="match status" value="2"/>
</dbReference>
<dbReference type="GO" id="GO:0008616">
    <property type="term" value="P:tRNA queuosine(34) biosynthetic process"/>
    <property type="evidence" value="ECO:0007669"/>
    <property type="project" value="UniProtKB-KW"/>
</dbReference>
<dbReference type="SUPFAM" id="SSF48371">
    <property type="entry name" value="ARM repeat"/>
    <property type="match status" value="1"/>
</dbReference>
<keyword evidence="2" id="KW-0963">Cytoplasm</keyword>
<dbReference type="OrthoDB" id="9784571at2"/>
<organism evidence="10 11">
    <name type="scientific">Paenibacillus psychroresistens</name>
    <dbReference type="NCBI Taxonomy" id="1778678"/>
    <lineage>
        <taxon>Bacteria</taxon>
        <taxon>Bacillati</taxon>
        <taxon>Bacillota</taxon>
        <taxon>Bacilli</taxon>
        <taxon>Bacillales</taxon>
        <taxon>Paenibacillaceae</taxon>
        <taxon>Paenibacillus</taxon>
    </lineage>
</organism>
<keyword evidence="8" id="KW-0411">Iron-sulfur</keyword>
<keyword evidence="5" id="KW-0671">Queuosine biosynthesis</keyword>
<keyword evidence="7" id="KW-0408">Iron</keyword>
<keyword evidence="4" id="KW-0479">Metal-binding</keyword>
<dbReference type="RefSeq" id="WP_155703705.1">
    <property type="nucleotide sequence ID" value="NZ_CP034235.1"/>
</dbReference>
<reference evidence="11" key="1">
    <citation type="submission" date="2018-11" db="EMBL/GenBank/DDBJ databases">
        <title>Complete genome sequence of Paenibacillus sp. ML311-T8.</title>
        <authorList>
            <person name="Nam Y.-D."/>
            <person name="Kang J."/>
            <person name="Chung W.-H."/>
            <person name="Park Y.S."/>
        </authorList>
    </citation>
    <scope>NUCLEOTIDE SEQUENCE [LARGE SCALE GENOMIC DNA]</scope>
    <source>
        <strain evidence="11">ML311-T8</strain>
    </source>
</reference>
<dbReference type="InterPro" id="IPR011989">
    <property type="entry name" value="ARM-like"/>
</dbReference>
<dbReference type="KEGG" id="ppsc:EHS13_28800"/>
<protein>
    <submittedName>
        <fullName evidence="10">tRNA epoxyqueuosine(34) reductase QueG</fullName>
        <ecNumber evidence="10">1.17.99.6</ecNumber>
    </submittedName>
</protein>
<dbReference type="EMBL" id="CP034235">
    <property type="protein sequence ID" value="QGQ98596.1"/>
    <property type="molecule type" value="Genomic_DNA"/>
</dbReference>
<evidence type="ECO:0000313" key="11">
    <source>
        <dbReference type="Proteomes" id="UP000426246"/>
    </source>
</evidence>
<dbReference type="Pfam" id="PF13646">
    <property type="entry name" value="HEAT_2"/>
    <property type="match status" value="1"/>
</dbReference>
<dbReference type="Proteomes" id="UP000426246">
    <property type="component" value="Chromosome"/>
</dbReference>
<dbReference type="PROSITE" id="PS00198">
    <property type="entry name" value="4FE4S_FER_1"/>
    <property type="match status" value="1"/>
</dbReference>
<dbReference type="PANTHER" id="PTHR30002:SF4">
    <property type="entry name" value="EPOXYQUEUOSINE REDUCTASE"/>
    <property type="match status" value="1"/>
</dbReference>
<dbReference type="Gene3D" id="3.30.70.20">
    <property type="match status" value="1"/>
</dbReference>
<evidence type="ECO:0000256" key="1">
    <source>
        <dbReference type="ARBA" id="ARBA00022485"/>
    </source>
</evidence>
<keyword evidence="3" id="KW-0819">tRNA processing</keyword>
<evidence type="ECO:0000256" key="5">
    <source>
        <dbReference type="ARBA" id="ARBA00022785"/>
    </source>
</evidence>
<dbReference type="InterPro" id="IPR016024">
    <property type="entry name" value="ARM-type_fold"/>
</dbReference>
<proteinExistence type="predicted"/>
<dbReference type="Gene3D" id="1.25.10.10">
    <property type="entry name" value="Leucine-rich Repeat Variant"/>
    <property type="match status" value="1"/>
</dbReference>
<dbReference type="InterPro" id="IPR004155">
    <property type="entry name" value="PBS_lyase_HEAT"/>
</dbReference>
<dbReference type="PANTHER" id="PTHR30002">
    <property type="entry name" value="EPOXYQUEUOSINE REDUCTASE"/>
    <property type="match status" value="1"/>
</dbReference>
<evidence type="ECO:0000256" key="8">
    <source>
        <dbReference type="ARBA" id="ARBA00023014"/>
    </source>
</evidence>
<evidence type="ECO:0000259" key="9">
    <source>
        <dbReference type="PROSITE" id="PS51379"/>
    </source>
</evidence>
<evidence type="ECO:0000256" key="4">
    <source>
        <dbReference type="ARBA" id="ARBA00022723"/>
    </source>
</evidence>
<accession>A0A6B8RTF2</accession>
<keyword evidence="11" id="KW-1185">Reference proteome</keyword>
<evidence type="ECO:0000313" key="10">
    <source>
        <dbReference type="EMBL" id="QGQ98596.1"/>
    </source>
</evidence>
<keyword evidence="1" id="KW-0004">4Fe-4S</keyword>
<dbReference type="GO" id="GO:0046872">
    <property type="term" value="F:metal ion binding"/>
    <property type="evidence" value="ECO:0007669"/>
    <property type="project" value="UniProtKB-KW"/>
</dbReference>